<sequence length="293" mass="31417">MAPRLNPDALRYASVVAETGSFSAAARALGVTQPALSNGIARLETQLGHRLFSRTSHGVAPTPFGDRMLPLIDRAVRALDTVTAEARRWDTPATGVVRMGVSPLINPALVARARDAVRGLEGADGEEVRLVLRQANLADLRDALVAGDLDIIVIPSVEPMPCYEHRVIDSEPVVLVEERGSGGRPASLEDLAGKDLIMMPDTCGLTTFTRDLLAERVPVRHYPGEATSYQVLEEWSRLGIGSALLPLSRLGDPDGGRPIRDGDTDVEIFYEAVWDPNSLAACELAELAGRLAG</sequence>
<name>A0A344UYA5_9ACTN</name>
<dbReference type="InterPro" id="IPR005119">
    <property type="entry name" value="LysR_subst-bd"/>
</dbReference>
<dbReference type="KEGG" id="acij:JS278_03119"/>
<dbReference type="SUPFAM" id="SSF53850">
    <property type="entry name" value="Periplasmic binding protein-like II"/>
    <property type="match status" value="1"/>
</dbReference>
<dbReference type="InterPro" id="IPR036388">
    <property type="entry name" value="WH-like_DNA-bd_sf"/>
</dbReference>
<dbReference type="FunFam" id="1.10.10.10:FF:000001">
    <property type="entry name" value="LysR family transcriptional regulator"/>
    <property type="match status" value="1"/>
</dbReference>
<dbReference type="Gene3D" id="3.40.190.10">
    <property type="entry name" value="Periplasmic binding protein-like II"/>
    <property type="match status" value="2"/>
</dbReference>
<keyword evidence="7" id="KW-1185">Reference proteome</keyword>
<dbReference type="SUPFAM" id="SSF46785">
    <property type="entry name" value="Winged helix' DNA-binding domain"/>
    <property type="match status" value="1"/>
</dbReference>
<proteinExistence type="inferred from homology"/>
<dbReference type="GO" id="GO:0003677">
    <property type="term" value="F:DNA binding"/>
    <property type="evidence" value="ECO:0007669"/>
    <property type="project" value="UniProtKB-KW"/>
</dbReference>
<reference evidence="6 7" key="1">
    <citation type="submission" date="2017-12" db="EMBL/GenBank/DDBJ databases">
        <title>The whole genome sequence of the Acidipropionibacterium virtanenii sp. nov. type strain JS278.</title>
        <authorList>
            <person name="Laine P."/>
            <person name="Deptula P."/>
            <person name="Varmanen P."/>
            <person name="Auvinen P."/>
        </authorList>
    </citation>
    <scope>NUCLEOTIDE SEQUENCE [LARGE SCALE GENOMIC DNA]</scope>
    <source>
        <strain evidence="6 7">JS278</strain>
    </source>
</reference>
<evidence type="ECO:0000313" key="6">
    <source>
        <dbReference type="EMBL" id="AXE40253.1"/>
    </source>
</evidence>
<accession>A0A344UYA5</accession>
<dbReference type="RefSeq" id="WP_114045991.1">
    <property type="nucleotide sequence ID" value="NZ_CP025198.1"/>
</dbReference>
<dbReference type="Gene3D" id="1.10.10.10">
    <property type="entry name" value="Winged helix-like DNA-binding domain superfamily/Winged helix DNA-binding domain"/>
    <property type="match status" value="1"/>
</dbReference>
<dbReference type="Proteomes" id="UP000251995">
    <property type="component" value="Chromosome"/>
</dbReference>
<evidence type="ECO:0000256" key="4">
    <source>
        <dbReference type="ARBA" id="ARBA00023163"/>
    </source>
</evidence>
<gene>
    <name evidence="6" type="primary">oxyR</name>
    <name evidence="6" type="ORF">JS278_03119</name>
</gene>
<organism evidence="6 7">
    <name type="scientific">Acidipropionibacterium virtanenii</name>
    <dbReference type="NCBI Taxonomy" id="2057246"/>
    <lineage>
        <taxon>Bacteria</taxon>
        <taxon>Bacillati</taxon>
        <taxon>Actinomycetota</taxon>
        <taxon>Actinomycetes</taxon>
        <taxon>Propionibacteriales</taxon>
        <taxon>Propionibacteriaceae</taxon>
        <taxon>Acidipropionibacterium</taxon>
    </lineage>
</organism>
<dbReference type="PANTHER" id="PTHR30346">
    <property type="entry name" value="TRANSCRIPTIONAL DUAL REGULATOR HCAR-RELATED"/>
    <property type="match status" value="1"/>
</dbReference>
<dbReference type="PRINTS" id="PR00039">
    <property type="entry name" value="HTHLYSR"/>
</dbReference>
<dbReference type="InterPro" id="IPR000847">
    <property type="entry name" value="LysR_HTH_N"/>
</dbReference>
<dbReference type="PROSITE" id="PS50931">
    <property type="entry name" value="HTH_LYSR"/>
    <property type="match status" value="1"/>
</dbReference>
<comment type="similarity">
    <text evidence="1">Belongs to the LysR transcriptional regulatory family.</text>
</comment>
<evidence type="ECO:0000256" key="1">
    <source>
        <dbReference type="ARBA" id="ARBA00009437"/>
    </source>
</evidence>
<dbReference type="EMBL" id="CP025198">
    <property type="protein sequence ID" value="AXE40253.1"/>
    <property type="molecule type" value="Genomic_DNA"/>
</dbReference>
<feature type="domain" description="HTH lysR-type" evidence="5">
    <location>
        <begin position="5"/>
        <end position="62"/>
    </location>
</feature>
<keyword evidence="2" id="KW-0805">Transcription regulation</keyword>
<keyword evidence="3" id="KW-0238">DNA-binding</keyword>
<evidence type="ECO:0000256" key="3">
    <source>
        <dbReference type="ARBA" id="ARBA00023125"/>
    </source>
</evidence>
<dbReference type="GO" id="GO:0003700">
    <property type="term" value="F:DNA-binding transcription factor activity"/>
    <property type="evidence" value="ECO:0007669"/>
    <property type="project" value="InterPro"/>
</dbReference>
<dbReference type="PANTHER" id="PTHR30346:SF29">
    <property type="entry name" value="LYSR SUBSTRATE-BINDING"/>
    <property type="match status" value="1"/>
</dbReference>
<dbReference type="Pfam" id="PF03466">
    <property type="entry name" value="LysR_substrate"/>
    <property type="match status" value="1"/>
</dbReference>
<dbReference type="Pfam" id="PF00126">
    <property type="entry name" value="HTH_1"/>
    <property type="match status" value="1"/>
</dbReference>
<dbReference type="OrthoDB" id="3181812at2"/>
<evidence type="ECO:0000259" key="5">
    <source>
        <dbReference type="PROSITE" id="PS50931"/>
    </source>
</evidence>
<evidence type="ECO:0000313" key="7">
    <source>
        <dbReference type="Proteomes" id="UP000251995"/>
    </source>
</evidence>
<protein>
    <submittedName>
        <fullName evidence="6">Putative hydrogen peroxide-inducible genes activator</fullName>
    </submittedName>
</protein>
<dbReference type="AlphaFoldDB" id="A0A344UYA5"/>
<dbReference type="GO" id="GO:0032993">
    <property type="term" value="C:protein-DNA complex"/>
    <property type="evidence" value="ECO:0007669"/>
    <property type="project" value="TreeGrafter"/>
</dbReference>
<dbReference type="CDD" id="cd05466">
    <property type="entry name" value="PBP2_LTTR_substrate"/>
    <property type="match status" value="1"/>
</dbReference>
<evidence type="ECO:0000256" key="2">
    <source>
        <dbReference type="ARBA" id="ARBA00023015"/>
    </source>
</evidence>
<dbReference type="InterPro" id="IPR036390">
    <property type="entry name" value="WH_DNA-bd_sf"/>
</dbReference>
<keyword evidence="4" id="KW-0804">Transcription</keyword>